<dbReference type="PANTHER" id="PTHR38115">
    <property type="entry name" value="LIPOCALIN-LIKE DOMAIN-CONTAINING PROTEIN"/>
    <property type="match status" value="1"/>
</dbReference>
<protein>
    <recommendedName>
        <fullName evidence="3">LCCL domain-containing protein</fullName>
    </recommendedName>
</protein>
<dbReference type="RefSeq" id="XP_027612151.1">
    <property type="nucleotide sequence ID" value="XM_027756350.1"/>
</dbReference>
<evidence type="ECO:0000313" key="1">
    <source>
        <dbReference type="EMBL" id="GBE81238.1"/>
    </source>
</evidence>
<keyword evidence="2" id="KW-1185">Reference proteome</keyword>
<name>A0A401GGC9_9APHY</name>
<dbReference type="PANTHER" id="PTHR38115:SF1">
    <property type="entry name" value="LIPOCALIN-LIKE DOMAIN-CONTAINING PROTEIN"/>
    <property type="match status" value="1"/>
</dbReference>
<accession>A0A401GGC9</accession>
<sequence length="185" mass="21520">MAAPQTMNTLNISGKYVMNKTLSDDSDDILRLQGVGWLIRKTIRITTLHLYCKHYVSETVEHIDVDQTLNGIKGTAENRTFDWTERLDYDYVFGATVCKSKRIRIDELENEFLKTGWLEDTKEHGGLFTVEYSDTEKSGKTWIAEQVWGFEEVNGERRHTRRIAFSGPKEEKLHTRLVYDYHGPL</sequence>
<dbReference type="Proteomes" id="UP000287166">
    <property type="component" value="Unassembled WGS sequence"/>
</dbReference>
<reference evidence="1 2" key="1">
    <citation type="journal article" date="2018" name="Sci. Rep.">
        <title>Genome sequence of the cauliflower mushroom Sparassis crispa (Hanabiratake) and its association with beneficial usage.</title>
        <authorList>
            <person name="Kiyama R."/>
            <person name="Furutani Y."/>
            <person name="Kawaguchi K."/>
            <person name="Nakanishi T."/>
        </authorList>
    </citation>
    <scope>NUCLEOTIDE SEQUENCE [LARGE SCALE GENOMIC DNA]</scope>
</reference>
<dbReference type="InParanoid" id="A0A401GGC9"/>
<organism evidence="1 2">
    <name type="scientific">Sparassis crispa</name>
    <dbReference type="NCBI Taxonomy" id="139825"/>
    <lineage>
        <taxon>Eukaryota</taxon>
        <taxon>Fungi</taxon>
        <taxon>Dikarya</taxon>
        <taxon>Basidiomycota</taxon>
        <taxon>Agaricomycotina</taxon>
        <taxon>Agaricomycetes</taxon>
        <taxon>Polyporales</taxon>
        <taxon>Sparassidaceae</taxon>
        <taxon>Sparassis</taxon>
    </lineage>
</organism>
<evidence type="ECO:0008006" key="3">
    <source>
        <dbReference type="Google" id="ProtNLM"/>
    </source>
</evidence>
<dbReference type="GeneID" id="38778155"/>
<dbReference type="InterPro" id="IPR053037">
    <property type="entry name" value="Pericyclase_pydY-like"/>
</dbReference>
<dbReference type="OrthoDB" id="425354at2759"/>
<proteinExistence type="predicted"/>
<comment type="caution">
    <text evidence="1">The sequence shown here is derived from an EMBL/GenBank/DDBJ whole genome shotgun (WGS) entry which is preliminary data.</text>
</comment>
<dbReference type="EMBL" id="BFAD01000003">
    <property type="protein sequence ID" value="GBE81238.1"/>
    <property type="molecule type" value="Genomic_DNA"/>
</dbReference>
<evidence type="ECO:0000313" key="2">
    <source>
        <dbReference type="Proteomes" id="UP000287166"/>
    </source>
</evidence>
<gene>
    <name evidence="1" type="ORF">SCP_0309650</name>
</gene>
<dbReference type="AlphaFoldDB" id="A0A401GGC9"/>